<comment type="caution">
    <text evidence="4">The sequence shown here is derived from an EMBL/GenBank/DDBJ whole genome shotgun (WGS) entry which is preliminary data.</text>
</comment>
<keyword evidence="3" id="KW-0812">Transmembrane</keyword>
<gene>
    <name evidence="4" type="ORF">GN330_04715</name>
</gene>
<feature type="compositionally biased region" description="Low complexity" evidence="2">
    <location>
        <begin position="23"/>
        <end position="32"/>
    </location>
</feature>
<feature type="compositionally biased region" description="Basic and acidic residues" evidence="2">
    <location>
        <begin position="33"/>
        <end position="42"/>
    </location>
</feature>
<keyword evidence="5" id="KW-1185">Reference proteome</keyword>
<reference evidence="4 5" key="1">
    <citation type="submission" date="2019-12" db="EMBL/GenBank/DDBJ databases">
        <title>Nitratireductor arenosus sp. nov., Isolated from sea sand, Jeju island, South Korea.</title>
        <authorList>
            <person name="Kim W."/>
        </authorList>
    </citation>
    <scope>NUCLEOTIDE SEQUENCE [LARGE SCALE GENOMIC DNA]</scope>
    <source>
        <strain evidence="4 5">CAU 1489</strain>
    </source>
</reference>
<evidence type="ECO:0000256" key="2">
    <source>
        <dbReference type="SAM" id="MobiDB-lite"/>
    </source>
</evidence>
<feature type="compositionally biased region" description="Low complexity" evidence="2">
    <location>
        <begin position="102"/>
        <end position="112"/>
    </location>
</feature>
<evidence type="ECO:0000256" key="1">
    <source>
        <dbReference type="SAM" id="Coils"/>
    </source>
</evidence>
<keyword evidence="3" id="KW-0472">Membrane</keyword>
<proteinExistence type="predicted"/>
<dbReference type="AlphaFoldDB" id="A0A844QEU7"/>
<feature type="coiled-coil region" evidence="1">
    <location>
        <begin position="218"/>
        <end position="245"/>
    </location>
</feature>
<feature type="compositionally biased region" description="Basic and acidic residues" evidence="2">
    <location>
        <begin position="8"/>
        <end position="22"/>
    </location>
</feature>
<dbReference type="EMBL" id="WPHG01000001">
    <property type="protein sequence ID" value="MVA96550.1"/>
    <property type="molecule type" value="Genomic_DNA"/>
</dbReference>
<name>A0A844QEU7_9HYPH</name>
<feature type="compositionally biased region" description="Basic and acidic residues" evidence="2">
    <location>
        <begin position="60"/>
        <end position="90"/>
    </location>
</feature>
<evidence type="ECO:0000313" key="4">
    <source>
        <dbReference type="EMBL" id="MVA96550.1"/>
    </source>
</evidence>
<dbReference type="Proteomes" id="UP000463224">
    <property type="component" value="Unassembled WGS sequence"/>
</dbReference>
<protein>
    <submittedName>
        <fullName evidence="4">Phage tail protein</fullName>
    </submittedName>
</protein>
<feature type="region of interest" description="Disordered" evidence="2">
    <location>
        <begin position="1"/>
        <end position="147"/>
    </location>
</feature>
<evidence type="ECO:0000313" key="5">
    <source>
        <dbReference type="Proteomes" id="UP000463224"/>
    </source>
</evidence>
<feature type="coiled-coil region" evidence="1">
    <location>
        <begin position="286"/>
        <end position="341"/>
    </location>
</feature>
<accession>A0A844QEU7</accession>
<dbReference type="RefSeq" id="WP_156711480.1">
    <property type="nucleotide sequence ID" value="NZ_WPHG01000001.1"/>
</dbReference>
<sequence length="507" mass="50233">MTIDLEPDDVKRDGQGAAKDTKAGASASAGKTAADKPGKDDASTGAATPVDSGRTASAKAADDKTASVKTDDAGKTGARDKTAAKSDEGGKGGPKSATPEHGTTGAAPAGKTGEARAFGRDGTATVKPAPGGGTPPPAKSDEKPKRRGSLSLVGAGLIGGIVVLAGAGGLQYAGLLPAPGAAQPEDGALDTIRAELAALRQEVEAGAGQGQGAAAEALAAAEAQIEELSGRLQTLSEQVATIQSSIASGGAGEEAALQTLDARLKALEETVAGLADGSGMGQPPPLDALNERLAALDAALAKANEAVARAEASGVSNAEKLAAIETEIAALTERVDAQAANPKIALAIAAAGLKSAIDRGVPFMTELETYAAIAPDTPEIAALRALAATGVPTRAQIERELGDAANRMVAAAAPADADAGFFERLLASLQSLVKVRPIGEVEGEGAGPTVARLESAIRAGDYEKALAEFATLPDPVKAAGADFIAKVEARHTADTLVEKALSGALRA</sequence>
<keyword evidence="3" id="KW-1133">Transmembrane helix</keyword>
<dbReference type="Gene3D" id="1.10.287.1490">
    <property type="match status" value="1"/>
</dbReference>
<organism evidence="4 5">
    <name type="scientific">Nitratireductor arenosus</name>
    <dbReference type="NCBI Taxonomy" id="2682096"/>
    <lineage>
        <taxon>Bacteria</taxon>
        <taxon>Pseudomonadati</taxon>
        <taxon>Pseudomonadota</taxon>
        <taxon>Alphaproteobacteria</taxon>
        <taxon>Hyphomicrobiales</taxon>
        <taxon>Phyllobacteriaceae</taxon>
        <taxon>Nitratireductor</taxon>
    </lineage>
</organism>
<evidence type="ECO:0000256" key="3">
    <source>
        <dbReference type="SAM" id="Phobius"/>
    </source>
</evidence>
<keyword evidence="1" id="KW-0175">Coiled coil</keyword>
<feature type="transmembrane region" description="Helical" evidence="3">
    <location>
        <begin position="149"/>
        <end position="170"/>
    </location>
</feature>